<evidence type="ECO:0000259" key="8">
    <source>
        <dbReference type="PROSITE" id="PS50850"/>
    </source>
</evidence>
<dbReference type="GO" id="GO:0005886">
    <property type="term" value="C:plasma membrane"/>
    <property type="evidence" value="ECO:0007669"/>
    <property type="project" value="UniProtKB-SubCell"/>
</dbReference>
<feature type="transmembrane region" description="Helical" evidence="7">
    <location>
        <begin position="74"/>
        <end position="97"/>
    </location>
</feature>
<dbReference type="GO" id="GO:0022857">
    <property type="term" value="F:transmembrane transporter activity"/>
    <property type="evidence" value="ECO:0007669"/>
    <property type="project" value="InterPro"/>
</dbReference>
<dbReference type="Proteomes" id="UP000481087">
    <property type="component" value="Unassembled WGS sequence"/>
</dbReference>
<feature type="domain" description="Major facilitator superfamily (MFS) profile" evidence="8">
    <location>
        <begin position="8"/>
        <end position="386"/>
    </location>
</feature>
<dbReference type="InterPro" id="IPR036259">
    <property type="entry name" value="MFS_trans_sf"/>
</dbReference>
<feature type="transmembrane region" description="Helical" evidence="7">
    <location>
        <begin position="162"/>
        <end position="184"/>
    </location>
</feature>
<feature type="transmembrane region" description="Helical" evidence="7">
    <location>
        <begin position="205"/>
        <end position="226"/>
    </location>
</feature>
<feature type="transmembrane region" description="Helical" evidence="7">
    <location>
        <begin position="103"/>
        <end position="122"/>
    </location>
</feature>
<feature type="transmembrane region" description="Helical" evidence="7">
    <location>
        <begin position="271"/>
        <end position="287"/>
    </location>
</feature>
<organism evidence="9 10">
    <name type="scientific">Paenibacillus silvestris</name>
    <dbReference type="NCBI Taxonomy" id="2606219"/>
    <lineage>
        <taxon>Bacteria</taxon>
        <taxon>Bacillati</taxon>
        <taxon>Bacillota</taxon>
        <taxon>Bacilli</taxon>
        <taxon>Bacillales</taxon>
        <taxon>Paenibacillaceae</taxon>
        <taxon>Paenibacillus</taxon>
    </lineage>
</organism>
<keyword evidence="2" id="KW-0813">Transport</keyword>
<name>A0A6L8V6Q8_9BACL</name>
<gene>
    <name evidence="9" type="ORF">GQF01_24500</name>
</gene>
<evidence type="ECO:0000256" key="7">
    <source>
        <dbReference type="SAM" id="Phobius"/>
    </source>
</evidence>
<dbReference type="SUPFAM" id="SSF103473">
    <property type="entry name" value="MFS general substrate transporter"/>
    <property type="match status" value="1"/>
</dbReference>
<dbReference type="PROSITE" id="PS50850">
    <property type="entry name" value="MFS"/>
    <property type="match status" value="1"/>
</dbReference>
<feature type="transmembrane region" description="Helical" evidence="7">
    <location>
        <begin position="40"/>
        <end position="62"/>
    </location>
</feature>
<accession>A0A6L8V6Q8</accession>
<evidence type="ECO:0000256" key="5">
    <source>
        <dbReference type="ARBA" id="ARBA00022989"/>
    </source>
</evidence>
<sequence>MSSMQRFMVFCLFLLTFTVGTSEFVVIGLLNEIAEGLNQTISSIGIMVTGFAVAFAVGTPIFTSLLSRFPKYPLILSALLVFIAGNVLGACSHSFTILFLSRIVTAIVTGVLIANAMTLASVKVPQEKIGSVISIVFSGFTIAGVLGVPLGTYIGQTSGWRMTFWSIVILGGVLFVISLFALPRDVKGEKGSLKLLVKFIAHPKIILTALIPALSIGATYAVYTYLTPLLEEAVGIPRNYISAVLLMYGVISVVSNLLAGAIAKRESISKLRFVFLIQAVILAALFLTSHLSILALINIGLMSLVMYLAVPALQMYFIQMADRYFPAAKDLASALTPISLNVGIALGSLIGSWTATGMGLIHVTWIGGIIALLASFVTFISYRINRK</sequence>
<reference evidence="9 10" key="1">
    <citation type="submission" date="2019-12" db="EMBL/GenBank/DDBJ databases">
        <title>Paenibacillus sp. nov. sp. isolated from soil.</title>
        <authorList>
            <person name="Kim J."/>
            <person name="Jeong S.E."/>
            <person name="Jung H.S."/>
            <person name="Jeon C.O."/>
        </authorList>
    </citation>
    <scope>NUCLEOTIDE SEQUENCE [LARGE SCALE GENOMIC DNA]</scope>
    <source>
        <strain evidence="9 10">5J-6</strain>
    </source>
</reference>
<feature type="transmembrane region" description="Helical" evidence="7">
    <location>
        <begin position="293"/>
        <end position="310"/>
    </location>
</feature>
<dbReference type="PANTHER" id="PTHR43124:SF8">
    <property type="entry name" value="INNER MEMBRANE TRANSPORT PROTEIN YDHP"/>
    <property type="match status" value="1"/>
</dbReference>
<keyword evidence="5 7" id="KW-1133">Transmembrane helix</keyword>
<dbReference type="InterPro" id="IPR011701">
    <property type="entry name" value="MFS"/>
</dbReference>
<feature type="transmembrane region" description="Helical" evidence="7">
    <location>
        <begin position="129"/>
        <end position="150"/>
    </location>
</feature>
<proteinExistence type="predicted"/>
<feature type="transmembrane region" description="Helical" evidence="7">
    <location>
        <begin position="359"/>
        <end position="382"/>
    </location>
</feature>
<dbReference type="CDD" id="cd17324">
    <property type="entry name" value="MFS_NepI_like"/>
    <property type="match status" value="1"/>
</dbReference>
<feature type="transmembrane region" description="Helical" evidence="7">
    <location>
        <begin position="238"/>
        <end position="259"/>
    </location>
</feature>
<evidence type="ECO:0000256" key="2">
    <source>
        <dbReference type="ARBA" id="ARBA00022448"/>
    </source>
</evidence>
<protein>
    <submittedName>
        <fullName evidence="9">MFS transporter</fullName>
    </submittedName>
</protein>
<evidence type="ECO:0000313" key="9">
    <source>
        <dbReference type="EMBL" id="MZQ85282.1"/>
    </source>
</evidence>
<dbReference type="InterPro" id="IPR020846">
    <property type="entry name" value="MFS_dom"/>
</dbReference>
<dbReference type="InterPro" id="IPR050189">
    <property type="entry name" value="MFS_Efflux_Transporters"/>
</dbReference>
<keyword evidence="10" id="KW-1185">Reference proteome</keyword>
<evidence type="ECO:0000256" key="1">
    <source>
        <dbReference type="ARBA" id="ARBA00004651"/>
    </source>
</evidence>
<dbReference type="Pfam" id="PF07690">
    <property type="entry name" value="MFS_1"/>
    <property type="match status" value="1"/>
</dbReference>
<dbReference type="AlphaFoldDB" id="A0A6L8V6Q8"/>
<comment type="subcellular location">
    <subcellularLocation>
        <location evidence="1">Cell membrane</location>
        <topology evidence="1">Multi-pass membrane protein</topology>
    </subcellularLocation>
</comment>
<keyword evidence="3" id="KW-1003">Cell membrane</keyword>
<dbReference type="EMBL" id="WTUZ01000022">
    <property type="protein sequence ID" value="MZQ85282.1"/>
    <property type="molecule type" value="Genomic_DNA"/>
</dbReference>
<evidence type="ECO:0000256" key="6">
    <source>
        <dbReference type="ARBA" id="ARBA00023136"/>
    </source>
</evidence>
<dbReference type="Gene3D" id="1.20.1250.20">
    <property type="entry name" value="MFS general substrate transporter like domains"/>
    <property type="match status" value="1"/>
</dbReference>
<comment type="caution">
    <text evidence="9">The sequence shown here is derived from an EMBL/GenBank/DDBJ whole genome shotgun (WGS) entry which is preliminary data.</text>
</comment>
<dbReference type="PANTHER" id="PTHR43124">
    <property type="entry name" value="PURINE EFFLUX PUMP PBUE"/>
    <property type="match status" value="1"/>
</dbReference>
<keyword evidence="4 7" id="KW-0812">Transmembrane</keyword>
<evidence type="ECO:0000313" key="10">
    <source>
        <dbReference type="Proteomes" id="UP000481087"/>
    </source>
</evidence>
<keyword evidence="6 7" id="KW-0472">Membrane</keyword>
<feature type="transmembrane region" description="Helical" evidence="7">
    <location>
        <begin position="331"/>
        <end position="353"/>
    </location>
</feature>
<evidence type="ECO:0000256" key="4">
    <source>
        <dbReference type="ARBA" id="ARBA00022692"/>
    </source>
</evidence>
<evidence type="ECO:0000256" key="3">
    <source>
        <dbReference type="ARBA" id="ARBA00022475"/>
    </source>
</evidence>